<dbReference type="EMBL" id="JARBHB010000010">
    <property type="protein sequence ID" value="KAJ8874669.1"/>
    <property type="molecule type" value="Genomic_DNA"/>
</dbReference>
<dbReference type="Proteomes" id="UP001159363">
    <property type="component" value="Chromosome 9"/>
</dbReference>
<accession>A0ABQ9GRK8</accession>
<gene>
    <name evidence="1" type="ORF">PR048_025535</name>
</gene>
<protein>
    <submittedName>
        <fullName evidence="1">Uncharacterized protein</fullName>
    </submittedName>
</protein>
<evidence type="ECO:0000313" key="1">
    <source>
        <dbReference type="EMBL" id="KAJ8874669.1"/>
    </source>
</evidence>
<keyword evidence="2" id="KW-1185">Reference proteome</keyword>
<name>A0ABQ9GRK8_9NEOP</name>
<sequence>MTKIDKLLMDIHIEAKEEEYYSTNEEELGEVQERLATMLLKLVELGAGRGENNEGKSYGSSKVRLPKLQLPVLCGNLKEWITFKELFEAVVHNNKTLSGTQKLQYLKGITSKLLDNVVTCTRLLKILGQSVEHWNSLLVFLVTDKRDNDSKRQWQLSLTTDDLVAYAEYTQFLE</sequence>
<dbReference type="InterPro" id="IPR005312">
    <property type="entry name" value="DUF1759"/>
</dbReference>
<evidence type="ECO:0000313" key="2">
    <source>
        <dbReference type="Proteomes" id="UP001159363"/>
    </source>
</evidence>
<organism evidence="1 2">
    <name type="scientific">Dryococelus australis</name>
    <dbReference type="NCBI Taxonomy" id="614101"/>
    <lineage>
        <taxon>Eukaryota</taxon>
        <taxon>Metazoa</taxon>
        <taxon>Ecdysozoa</taxon>
        <taxon>Arthropoda</taxon>
        <taxon>Hexapoda</taxon>
        <taxon>Insecta</taxon>
        <taxon>Pterygota</taxon>
        <taxon>Neoptera</taxon>
        <taxon>Polyneoptera</taxon>
        <taxon>Phasmatodea</taxon>
        <taxon>Verophasmatodea</taxon>
        <taxon>Anareolatae</taxon>
        <taxon>Phasmatidae</taxon>
        <taxon>Eurycanthinae</taxon>
        <taxon>Dryococelus</taxon>
    </lineage>
</organism>
<dbReference type="Pfam" id="PF03564">
    <property type="entry name" value="DUF1759"/>
    <property type="match status" value="1"/>
</dbReference>
<reference evidence="1 2" key="1">
    <citation type="submission" date="2023-02" db="EMBL/GenBank/DDBJ databases">
        <title>LHISI_Scaffold_Assembly.</title>
        <authorList>
            <person name="Stuart O.P."/>
            <person name="Cleave R."/>
            <person name="Magrath M.J.L."/>
            <person name="Mikheyev A.S."/>
        </authorList>
    </citation>
    <scope>NUCLEOTIDE SEQUENCE [LARGE SCALE GENOMIC DNA]</scope>
    <source>
        <strain evidence="1">Daus_M_001</strain>
        <tissue evidence="1">Leg muscle</tissue>
    </source>
</reference>
<proteinExistence type="predicted"/>
<comment type="caution">
    <text evidence="1">The sequence shown here is derived from an EMBL/GenBank/DDBJ whole genome shotgun (WGS) entry which is preliminary data.</text>
</comment>